<protein>
    <submittedName>
        <fullName evidence="2">Uncharacterized protein</fullName>
    </submittedName>
</protein>
<accession>A0A1G6R7H0</accession>
<keyword evidence="1" id="KW-1133">Transmembrane helix</keyword>
<organism evidence="2 3">
    <name type="scientific">Rhodococcus tukisamuensis</name>
    <dbReference type="NCBI Taxonomy" id="168276"/>
    <lineage>
        <taxon>Bacteria</taxon>
        <taxon>Bacillati</taxon>
        <taxon>Actinomycetota</taxon>
        <taxon>Actinomycetes</taxon>
        <taxon>Mycobacteriales</taxon>
        <taxon>Nocardiaceae</taxon>
        <taxon>Rhodococcus</taxon>
    </lineage>
</organism>
<proteinExistence type="predicted"/>
<keyword evidence="1" id="KW-0812">Transmembrane</keyword>
<reference evidence="2 3" key="1">
    <citation type="submission" date="2016-10" db="EMBL/GenBank/DDBJ databases">
        <authorList>
            <person name="de Groot N.N."/>
        </authorList>
    </citation>
    <scope>NUCLEOTIDE SEQUENCE [LARGE SCALE GENOMIC DNA]</scope>
    <source>
        <strain evidence="2 3">JCM 11308</strain>
    </source>
</reference>
<name>A0A1G6R7H0_9NOCA</name>
<feature type="transmembrane region" description="Helical" evidence="1">
    <location>
        <begin position="31"/>
        <end position="47"/>
    </location>
</feature>
<sequence>MSARPSLGASLFRGVFLAALAFLLVSGITEGSWWTVVYAVVLVWFLLDWRSDRRNLASGPQNRG</sequence>
<dbReference type="STRING" id="168276.SAMN05444580_102367"/>
<dbReference type="Proteomes" id="UP000199417">
    <property type="component" value="Unassembled WGS sequence"/>
</dbReference>
<keyword evidence="1" id="KW-0472">Membrane</keyword>
<evidence type="ECO:0000313" key="3">
    <source>
        <dbReference type="Proteomes" id="UP000199417"/>
    </source>
</evidence>
<evidence type="ECO:0000256" key="1">
    <source>
        <dbReference type="SAM" id="Phobius"/>
    </source>
</evidence>
<gene>
    <name evidence="2" type="ORF">SAMN05444580_102367</name>
</gene>
<keyword evidence="3" id="KW-1185">Reference proteome</keyword>
<dbReference type="RefSeq" id="WP_072844173.1">
    <property type="nucleotide sequence ID" value="NZ_FNAB01000002.1"/>
</dbReference>
<dbReference type="EMBL" id="FNAB01000002">
    <property type="protein sequence ID" value="SDD00590.1"/>
    <property type="molecule type" value="Genomic_DNA"/>
</dbReference>
<evidence type="ECO:0000313" key="2">
    <source>
        <dbReference type="EMBL" id="SDD00590.1"/>
    </source>
</evidence>
<dbReference type="AlphaFoldDB" id="A0A1G6R7H0"/>